<evidence type="ECO:0000256" key="2">
    <source>
        <dbReference type="SAM" id="MobiDB-lite"/>
    </source>
</evidence>
<dbReference type="GO" id="GO:0042171">
    <property type="term" value="F:lysophosphatidic acid acyltransferase activity"/>
    <property type="evidence" value="ECO:0007669"/>
    <property type="project" value="TreeGrafter"/>
</dbReference>
<name>A0A5C3ELP1_9BASI</name>
<feature type="compositionally biased region" description="Polar residues" evidence="2">
    <location>
        <begin position="496"/>
        <end position="520"/>
    </location>
</feature>
<feature type="compositionally biased region" description="Basic and acidic residues" evidence="2">
    <location>
        <begin position="532"/>
        <end position="542"/>
    </location>
</feature>
<dbReference type="GO" id="GO:0035965">
    <property type="term" value="P:cardiolipin acyl-chain remodeling"/>
    <property type="evidence" value="ECO:0007669"/>
    <property type="project" value="TreeGrafter"/>
</dbReference>
<dbReference type="Proteomes" id="UP000324022">
    <property type="component" value="Unassembled WGS sequence"/>
</dbReference>
<dbReference type="GO" id="GO:0005743">
    <property type="term" value="C:mitochondrial inner membrane"/>
    <property type="evidence" value="ECO:0007669"/>
    <property type="project" value="TreeGrafter"/>
</dbReference>
<feature type="region of interest" description="Disordered" evidence="2">
    <location>
        <begin position="219"/>
        <end position="268"/>
    </location>
</feature>
<dbReference type="Gene3D" id="3.40.50.1820">
    <property type="entry name" value="alpha/beta hydrolase"/>
    <property type="match status" value="2"/>
</dbReference>
<dbReference type="InterPro" id="IPR029058">
    <property type="entry name" value="AB_hydrolase_fold"/>
</dbReference>
<protein>
    <submittedName>
        <fullName evidence="4">Related to CLD1 - mitochondrial cardiolipin-specific phospholipase</fullName>
    </submittedName>
</protein>
<feature type="region of interest" description="Disordered" evidence="2">
    <location>
        <begin position="1"/>
        <end position="43"/>
    </location>
</feature>
<feature type="compositionally biased region" description="Polar residues" evidence="2">
    <location>
        <begin position="1"/>
        <end position="41"/>
    </location>
</feature>
<accession>A0A5C3ELP1</accession>
<dbReference type="GO" id="GO:0004623">
    <property type="term" value="F:phospholipase A2 activity"/>
    <property type="evidence" value="ECO:0007669"/>
    <property type="project" value="TreeGrafter"/>
</dbReference>
<evidence type="ECO:0000259" key="3">
    <source>
        <dbReference type="Pfam" id="PF00561"/>
    </source>
</evidence>
<evidence type="ECO:0000313" key="5">
    <source>
        <dbReference type="Proteomes" id="UP000324022"/>
    </source>
</evidence>
<sequence>MQTQTSAIPSAESISSGTATPELSTQQQKRQASVLTTQTAPASPAVRATLEPDAAAVPVSASDTALASSDSTAKASTVADTAAYVAPPIPSSFKTSFAAWWKANPVQDAAQAELHLYRSTGYFEGATVNNVICEDQELRDGKGLANGLQWAQRASFTTNTSPTVSSTASSSSMSSFFNAPKFWPFHRSKEPSTMTIGLTPAADGKVGCIRLVDLGASSNSFDQPSSGQASNKSLPTSTEGSVTSSPANRPAAENGLPIPRDAPLDQPVLNDNLELAPTSEDGVKPYTPPSGRKLNMLEIGVPYSKGKEQEIKNETKIVLAHGYGAGSAFFFQNIKSMAEVPNSRLYVLDWLGMGRSSRPTFHIPSSETKNVDTRVAAAESFFISSLEDWRHKMGLEKMVLVGHSLGGYLSLAYALRYPSRVERLVLVSPVGIPNAPPEEESGSTFKPKNRTAVEQEVRQPQEEVAPKSAAQELKDTSTANEMARRAAQNRAGGVIQANSSNGAASATQPLERSDTTQSIDSAKIPRSGQSEQPEKGSHEPPRISKRVRSVFSFLWEQNVSPFGILRGSLFFGPMFAGRYTSRRFGALPEDELRSLHAYCQSIFLSKGSGEYCLAHILAPGAYARRPMVDRIEGLKMPMSFLYGEHDWMDVRGGKEAVKRLRKRGNVTTNCFVVPNSGHHIYLDNPSPYNSLIARILRGEADQQSK</sequence>
<dbReference type="SUPFAM" id="SSF53474">
    <property type="entry name" value="alpha/beta-Hydrolases"/>
    <property type="match status" value="1"/>
</dbReference>
<gene>
    <name evidence="4" type="ORF">UTRI_06492</name>
</gene>
<feature type="compositionally biased region" description="Polar residues" evidence="2">
    <location>
        <begin position="219"/>
        <end position="247"/>
    </location>
</feature>
<dbReference type="Pfam" id="PF00561">
    <property type="entry name" value="Abhydrolase_1"/>
    <property type="match status" value="1"/>
</dbReference>
<dbReference type="PANTHER" id="PTHR42886">
    <property type="entry name" value="RE40534P-RELATED"/>
    <property type="match status" value="1"/>
</dbReference>
<feature type="domain" description="AB hydrolase-1" evidence="3">
    <location>
        <begin position="317"/>
        <end position="437"/>
    </location>
</feature>
<dbReference type="EMBL" id="OOIN01000038">
    <property type="protein sequence ID" value="SPO31362.1"/>
    <property type="molecule type" value="Genomic_DNA"/>
</dbReference>
<organism evidence="4 5">
    <name type="scientific">Ustilago trichophora</name>
    <dbReference type="NCBI Taxonomy" id="86804"/>
    <lineage>
        <taxon>Eukaryota</taxon>
        <taxon>Fungi</taxon>
        <taxon>Dikarya</taxon>
        <taxon>Basidiomycota</taxon>
        <taxon>Ustilaginomycotina</taxon>
        <taxon>Ustilaginomycetes</taxon>
        <taxon>Ustilaginales</taxon>
        <taxon>Ustilaginaceae</taxon>
        <taxon>Ustilago</taxon>
    </lineage>
</organism>
<dbReference type="OrthoDB" id="7457040at2759"/>
<feature type="region of interest" description="Disordered" evidence="2">
    <location>
        <begin position="430"/>
        <end position="542"/>
    </location>
</feature>
<reference evidence="4 5" key="1">
    <citation type="submission" date="2018-03" db="EMBL/GenBank/DDBJ databases">
        <authorList>
            <person name="Guldener U."/>
        </authorList>
    </citation>
    <scope>NUCLEOTIDE SEQUENCE [LARGE SCALE GENOMIC DNA]</scope>
    <source>
        <strain evidence="4 5">NBRC100155</strain>
    </source>
</reference>
<dbReference type="GO" id="GO:0055088">
    <property type="term" value="P:lipid homeostasis"/>
    <property type="evidence" value="ECO:0007669"/>
    <property type="project" value="TreeGrafter"/>
</dbReference>
<dbReference type="InterPro" id="IPR000073">
    <property type="entry name" value="AB_hydrolase_1"/>
</dbReference>
<proteinExistence type="inferred from homology"/>
<dbReference type="FunFam" id="3.40.50.1820:FF:000405">
    <property type="entry name" value="Related to CLD1-mitochondrial cardiolipin-specific phospholipase"/>
    <property type="match status" value="1"/>
</dbReference>
<keyword evidence="5" id="KW-1185">Reference proteome</keyword>
<dbReference type="AlphaFoldDB" id="A0A5C3ELP1"/>
<comment type="similarity">
    <text evidence="1">Belongs to the peptidase S33 family. ABHD4/ABHD5 subfamily.</text>
</comment>
<evidence type="ECO:0000256" key="1">
    <source>
        <dbReference type="ARBA" id="ARBA00038097"/>
    </source>
</evidence>
<evidence type="ECO:0000313" key="4">
    <source>
        <dbReference type="EMBL" id="SPO31362.1"/>
    </source>
</evidence>
<feature type="compositionally biased region" description="Basic and acidic residues" evidence="2">
    <location>
        <begin position="451"/>
        <end position="465"/>
    </location>
</feature>
<dbReference type="GO" id="GO:0006654">
    <property type="term" value="P:phosphatidic acid biosynthetic process"/>
    <property type="evidence" value="ECO:0007669"/>
    <property type="project" value="TreeGrafter"/>
</dbReference>
<dbReference type="PANTHER" id="PTHR42886:SF29">
    <property type="entry name" value="PUMMELIG, ISOFORM A"/>
    <property type="match status" value="1"/>
</dbReference>